<gene>
    <name evidence="1" type="ORF">RF11_05650</name>
</gene>
<dbReference type="EMBL" id="JWZT01004020">
    <property type="protein sequence ID" value="KII65071.1"/>
    <property type="molecule type" value="Genomic_DNA"/>
</dbReference>
<reference evidence="1 2" key="1">
    <citation type="journal article" date="2014" name="Genome Biol. Evol.">
        <title>The genome of the myxosporean Thelohanellus kitauei shows adaptations to nutrient acquisition within its fish host.</title>
        <authorList>
            <person name="Yang Y."/>
            <person name="Xiong J."/>
            <person name="Zhou Z."/>
            <person name="Huo F."/>
            <person name="Miao W."/>
            <person name="Ran C."/>
            <person name="Liu Y."/>
            <person name="Zhang J."/>
            <person name="Feng J."/>
            <person name="Wang M."/>
            <person name="Wang M."/>
            <person name="Wang L."/>
            <person name="Yao B."/>
        </authorList>
    </citation>
    <scope>NUCLEOTIDE SEQUENCE [LARGE SCALE GENOMIC DNA]</scope>
    <source>
        <strain evidence="1">Wuqing</strain>
    </source>
</reference>
<protein>
    <submittedName>
        <fullName evidence="1">Uncharacterized protein</fullName>
    </submittedName>
</protein>
<dbReference type="Proteomes" id="UP000031668">
    <property type="component" value="Unassembled WGS sequence"/>
</dbReference>
<evidence type="ECO:0000313" key="1">
    <source>
        <dbReference type="EMBL" id="KII65071.1"/>
    </source>
</evidence>
<dbReference type="AlphaFoldDB" id="A0A0C2MD39"/>
<evidence type="ECO:0000313" key="2">
    <source>
        <dbReference type="Proteomes" id="UP000031668"/>
    </source>
</evidence>
<organism evidence="1 2">
    <name type="scientific">Thelohanellus kitauei</name>
    <name type="common">Myxosporean</name>
    <dbReference type="NCBI Taxonomy" id="669202"/>
    <lineage>
        <taxon>Eukaryota</taxon>
        <taxon>Metazoa</taxon>
        <taxon>Cnidaria</taxon>
        <taxon>Myxozoa</taxon>
        <taxon>Myxosporea</taxon>
        <taxon>Bivalvulida</taxon>
        <taxon>Platysporina</taxon>
        <taxon>Myxobolidae</taxon>
        <taxon>Thelohanellus</taxon>
    </lineage>
</organism>
<keyword evidence="2" id="KW-1185">Reference proteome</keyword>
<accession>A0A0C2MD39</accession>
<proteinExistence type="predicted"/>
<comment type="caution">
    <text evidence="1">The sequence shown here is derived from an EMBL/GenBank/DDBJ whole genome shotgun (WGS) entry which is preliminary data.</text>
</comment>
<sequence length="101" mass="11734">MPLKQFSDLQTIITKFQILRIDKKKNIMGNSSEGLEISRPQVSLLLTSYGSLQRNIKMFRRRNTIPFSLLKNGAQFQIPDLFRTTLRHENSALYDGQEPHI</sequence>
<name>A0A0C2MD39_THEKT</name>